<dbReference type="EMBL" id="JAROCA020000001">
    <property type="protein sequence ID" value="MDY0405442.1"/>
    <property type="molecule type" value="Genomic_DNA"/>
</dbReference>
<keyword evidence="2" id="KW-1185">Reference proteome</keyword>
<proteinExistence type="predicted"/>
<evidence type="ECO:0000313" key="1">
    <source>
        <dbReference type="EMBL" id="MDY0405442.1"/>
    </source>
</evidence>
<name>A0ABU5CGI4_9BACI</name>
<evidence type="ECO:0000313" key="2">
    <source>
        <dbReference type="Proteomes" id="UP001228376"/>
    </source>
</evidence>
<dbReference type="RefSeq" id="WP_320384496.1">
    <property type="nucleotide sequence ID" value="NZ_JAROCA020000001.1"/>
</dbReference>
<dbReference type="Proteomes" id="UP001228376">
    <property type="component" value="Unassembled WGS sequence"/>
</dbReference>
<gene>
    <name evidence="1" type="ORF">P5G51_008560</name>
</gene>
<comment type="caution">
    <text evidence="1">The sequence shown here is derived from an EMBL/GenBank/DDBJ whole genome shotgun (WGS) entry which is preliminary data.</text>
</comment>
<accession>A0ABU5CGI4</accession>
<reference evidence="1 2" key="1">
    <citation type="submission" date="2023-10" db="EMBL/GenBank/DDBJ databases">
        <title>179-bfca-hs.</title>
        <authorList>
            <person name="Miliotis G."/>
            <person name="Sengupta P."/>
            <person name="Hameed A."/>
            <person name="Chuvochina M."/>
            <person name="Mcdonagh F."/>
            <person name="Simpson A.C."/>
            <person name="Singh N.K."/>
            <person name="Rekha P.D."/>
            <person name="Raman K."/>
            <person name="Hugenholtz P."/>
            <person name="Venkateswaran K."/>
        </authorList>
    </citation>
    <scope>NUCLEOTIDE SEQUENCE [LARGE SCALE GENOMIC DNA]</scope>
    <source>
        <strain evidence="1 2">179-BFC-A-HS</strain>
    </source>
</reference>
<protein>
    <submittedName>
        <fullName evidence="1">Uncharacterized protein</fullName>
    </submittedName>
</protein>
<dbReference type="Gene3D" id="3.40.50.20">
    <property type="match status" value="1"/>
</dbReference>
<organism evidence="1 2">
    <name type="scientific">Tigheibacillus jepli</name>
    <dbReference type="NCBI Taxonomy" id="3035914"/>
    <lineage>
        <taxon>Bacteria</taxon>
        <taxon>Bacillati</taxon>
        <taxon>Bacillota</taxon>
        <taxon>Bacilli</taxon>
        <taxon>Bacillales</taxon>
        <taxon>Bacillaceae</taxon>
        <taxon>Tigheibacillus</taxon>
    </lineage>
</organism>
<sequence>MQKTGWLIYRKTDATTNHTFIQWFLEEAKKQNVNLQLVIREELQIGIQQNKYKLWIRHHPVKSPDFAIVRTIEPQLNTFLEQMDIFVFNSAETSCICNHKGLTHMAVKKLHVPMVDTIFTTTDSLSSIPPMPFPFVIKSRRKRWKTGACGKGRIILGNAFANAA</sequence>